<dbReference type="GO" id="GO:0009294">
    <property type="term" value="P:DNA-mediated transformation"/>
    <property type="evidence" value="ECO:0007669"/>
    <property type="project" value="InterPro"/>
</dbReference>
<evidence type="ECO:0000313" key="3">
    <source>
        <dbReference type="EMBL" id="GGR48392.1"/>
    </source>
</evidence>
<dbReference type="PANTHER" id="PTHR43022:SF1">
    <property type="entry name" value="PROTEIN SMF"/>
    <property type="match status" value="1"/>
</dbReference>
<reference evidence="3" key="2">
    <citation type="submission" date="2020-09" db="EMBL/GenBank/DDBJ databases">
        <authorList>
            <person name="Sun Q."/>
            <person name="Ohkuma M."/>
        </authorList>
    </citation>
    <scope>NUCLEOTIDE SEQUENCE</scope>
    <source>
        <strain evidence="3">JCM 4346</strain>
    </source>
</reference>
<dbReference type="PANTHER" id="PTHR43022">
    <property type="entry name" value="PROTEIN SMF"/>
    <property type="match status" value="1"/>
</dbReference>
<dbReference type="InterPro" id="IPR057666">
    <property type="entry name" value="DrpA_SLOG"/>
</dbReference>
<dbReference type="SUPFAM" id="SSF102405">
    <property type="entry name" value="MCP/YpsA-like"/>
    <property type="match status" value="1"/>
</dbReference>
<dbReference type="EMBL" id="BMSX01000024">
    <property type="protein sequence ID" value="GGR48392.1"/>
    <property type="molecule type" value="Genomic_DNA"/>
</dbReference>
<dbReference type="Proteomes" id="UP000658320">
    <property type="component" value="Unassembled WGS sequence"/>
</dbReference>
<sequence>MIDEARMRLLALCSLRIEGKSVDWALLARCALRGHLDSLCEGFIPEESAAARKALPVLRQGLRERSLSEHFARVEGELGQAAGAEATLVTVLDPEYPENLRTVADLPPFLFYRGKLDHQADARSVAVVGTRDATELGLSRARRVARELSEAGYVISSGLARGVDTAAHRTALHFGRRTIAVIGTGITKCYPKENFDLAEEIAEQGLIVSQFWPSRPPGRDTFPRRNHVTSGISLGSVVIEASGTSGAKMQARVAAEQGRHVLLLQSLVDQQPWARKMVEAQRATPVTNTEQMLEILETPVRVEEVSSPTQLLFDAK</sequence>
<name>A0A918FM65_9ACTN</name>
<dbReference type="InterPro" id="IPR003488">
    <property type="entry name" value="DprA"/>
</dbReference>
<comment type="caution">
    <text evidence="3">The sequence shown here is derived from an EMBL/GenBank/DDBJ whole genome shotgun (WGS) entry which is preliminary data.</text>
</comment>
<dbReference type="RefSeq" id="WP_189942617.1">
    <property type="nucleotide sequence ID" value="NZ_BMSX01000024.1"/>
</dbReference>
<reference evidence="3" key="1">
    <citation type="journal article" date="2014" name="Int. J. Syst. Evol. Microbiol.">
        <title>Complete genome sequence of Corynebacterium casei LMG S-19264T (=DSM 44701T), isolated from a smear-ripened cheese.</title>
        <authorList>
            <consortium name="US DOE Joint Genome Institute (JGI-PGF)"/>
            <person name="Walter F."/>
            <person name="Albersmeier A."/>
            <person name="Kalinowski J."/>
            <person name="Ruckert C."/>
        </authorList>
    </citation>
    <scope>NUCLEOTIDE SEQUENCE</scope>
    <source>
        <strain evidence="3">JCM 4346</strain>
    </source>
</reference>
<protein>
    <recommendedName>
        <fullName evidence="2">Smf/DprA SLOG domain-containing protein</fullName>
    </recommendedName>
</protein>
<feature type="domain" description="Smf/DprA SLOG" evidence="2">
    <location>
        <begin position="88"/>
        <end position="296"/>
    </location>
</feature>
<dbReference type="Gene3D" id="3.40.50.450">
    <property type="match status" value="1"/>
</dbReference>
<dbReference type="Pfam" id="PF02481">
    <property type="entry name" value="DNA_processg_A"/>
    <property type="match status" value="1"/>
</dbReference>
<evidence type="ECO:0000256" key="1">
    <source>
        <dbReference type="ARBA" id="ARBA00006525"/>
    </source>
</evidence>
<gene>
    <name evidence="3" type="ORF">GCM10010251_76630</name>
</gene>
<evidence type="ECO:0000313" key="4">
    <source>
        <dbReference type="Proteomes" id="UP000658320"/>
    </source>
</evidence>
<keyword evidence="4" id="KW-1185">Reference proteome</keyword>
<comment type="similarity">
    <text evidence="1">Belongs to the DprA/Smf family.</text>
</comment>
<evidence type="ECO:0000259" key="2">
    <source>
        <dbReference type="Pfam" id="PF02481"/>
    </source>
</evidence>
<accession>A0A918FM65</accession>
<organism evidence="3 4">
    <name type="scientific">Streptomyces aurantiogriseus</name>
    <dbReference type="NCBI Taxonomy" id="66870"/>
    <lineage>
        <taxon>Bacteria</taxon>
        <taxon>Bacillati</taxon>
        <taxon>Actinomycetota</taxon>
        <taxon>Actinomycetes</taxon>
        <taxon>Kitasatosporales</taxon>
        <taxon>Streptomycetaceae</taxon>
        <taxon>Streptomyces</taxon>
    </lineage>
</organism>
<dbReference type="AlphaFoldDB" id="A0A918FM65"/>
<proteinExistence type="inferred from homology"/>